<name>A0A209A187_YERIN</name>
<dbReference type="Pfam" id="PF18254">
    <property type="entry name" value="HMw1_D2"/>
    <property type="match status" value="1"/>
</dbReference>
<dbReference type="RefSeq" id="WP_087815904.1">
    <property type="nucleotide sequence ID" value="NZ_CBCPKE010000005.1"/>
</dbReference>
<protein>
    <submittedName>
        <fullName evidence="6">Glycosyltransferase</fullName>
    </submittedName>
</protein>
<dbReference type="GO" id="GO:0016757">
    <property type="term" value="F:glycosyltransferase activity"/>
    <property type="evidence" value="ECO:0007669"/>
    <property type="project" value="UniProtKB-KW"/>
</dbReference>
<evidence type="ECO:0000256" key="1">
    <source>
        <dbReference type="ARBA" id="ARBA00004922"/>
    </source>
</evidence>
<evidence type="ECO:0000259" key="4">
    <source>
        <dbReference type="Pfam" id="PF18071"/>
    </source>
</evidence>
<gene>
    <name evidence="6" type="ORF">CBW57_10775</name>
</gene>
<dbReference type="Pfam" id="PF18071">
    <property type="entry name" value="HMW1C_N"/>
    <property type="match status" value="1"/>
</dbReference>
<evidence type="ECO:0000256" key="2">
    <source>
        <dbReference type="ARBA" id="ARBA00022676"/>
    </source>
</evidence>
<dbReference type="Gene3D" id="3.40.50.11380">
    <property type="match status" value="1"/>
</dbReference>
<evidence type="ECO:0000259" key="5">
    <source>
        <dbReference type="Pfam" id="PF18254"/>
    </source>
</evidence>
<evidence type="ECO:0000313" key="7">
    <source>
        <dbReference type="Proteomes" id="UP000196440"/>
    </source>
</evidence>
<dbReference type="InterPro" id="IPR051939">
    <property type="entry name" value="Glycosyltr_41/O-GlcNAc_trsf"/>
</dbReference>
<dbReference type="EMBL" id="NHOI01000013">
    <property type="protein sequence ID" value="OVZ86435.1"/>
    <property type="molecule type" value="Genomic_DNA"/>
</dbReference>
<dbReference type="PANTHER" id="PTHR44835:SF1">
    <property type="entry name" value="PROTEIN O-GLCNAC TRANSFERASE"/>
    <property type="match status" value="1"/>
</dbReference>
<reference evidence="6 7" key="1">
    <citation type="submission" date="2017-05" db="EMBL/GenBank/DDBJ databases">
        <title>Whole genome sequencing of Yersinia kristensenii.</title>
        <authorList>
            <person name="Campioni F."/>
        </authorList>
    </citation>
    <scope>NUCLEOTIDE SEQUENCE [LARGE SCALE GENOMIC DNA]</scope>
    <source>
        <strain evidence="6 7">CFSAN060536</strain>
    </source>
</reference>
<dbReference type="Gene3D" id="3.40.50.2000">
    <property type="entry name" value="Glycogen Phosphorylase B"/>
    <property type="match status" value="1"/>
</dbReference>
<keyword evidence="3 6" id="KW-0808">Transferase</keyword>
<sequence>MVEKTVELAQVVEKSAGFSLPYFEFLVCVRRYEAAGRLLVLMLDQLDTQYGRWDVFSLQQQSIQQQEHYCSRLAAAIGNLLSDPGFVLSDKGFLQLINFHRWIALIFAASPFGHADHVITNLNQAGEGCAHPLRFERNNFLKFCLMYLPESGIPLQPDILWQFNPHAAAALFLALLSPRILPSAVGHAKREQLLAWLPEKLLTLESLEGLPERILHDVYMHCSYADMAEKHAIKRSINVHLRNTLLHNGLSDNCSRPPSRSKPLMLVILEWFNSGHSIYRTHSSTLRAAREEFSTHGVTIVEATDATTREVFDDFTEVQRTGAVEAIAVLAKKLRPDVIYFPSVGMFPLTIALTNLRLAPLQIMALGHPATTHSSYIDAVLVEEDYLGDPRCFSEKVVSLPKDCLPYVPPANIRPPEPVQHFDERPAVHIAVCASAMKINPRFIATCAEIAQRTSTPVIFHFLVGFCWGITHRVMEKAINAVIPQAKIYEHLAYQDYLLIINQCDLFINPFPFGNTNGIVDTVRQGLPGVCLSGAEVHEHIDEGLFRRLGLSEALITHDLAEYIAVTVRLITDTEWRNSLRCQLLKIQPDNILFSGKPEQFGLIIRALLDDCQAER</sequence>
<proteinExistence type="predicted"/>
<feature type="domain" description="HMW1" evidence="5">
    <location>
        <begin position="158"/>
        <end position="242"/>
    </location>
</feature>
<evidence type="ECO:0000313" key="6">
    <source>
        <dbReference type="EMBL" id="OVZ86435.1"/>
    </source>
</evidence>
<comment type="caution">
    <text evidence="6">The sequence shown here is derived from an EMBL/GenBank/DDBJ whole genome shotgun (WGS) entry which is preliminary data.</text>
</comment>
<comment type="pathway">
    <text evidence="1">Protein modification; protein glycosylation.</text>
</comment>
<dbReference type="PANTHER" id="PTHR44835">
    <property type="entry name" value="UDP-N-ACETYLGLUCOSAMINE--PEPTIDE N-ACETYLGLUCOSAMINYLTRANSFERASE SPINDLY-RELATED"/>
    <property type="match status" value="1"/>
</dbReference>
<dbReference type="Proteomes" id="UP000196440">
    <property type="component" value="Unassembled WGS sequence"/>
</dbReference>
<feature type="domain" description="HMW1C N-terminal" evidence="4">
    <location>
        <begin position="18"/>
        <end position="123"/>
    </location>
</feature>
<dbReference type="InterPro" id="IPR040542">
    <property type="entry name" value="HMW1_D2"/>
</dbReference>
<keyword evidence="2" id="KW-0328">Glycosyltransferase</keyword>
<organism evidence="6 7">
    <name type="scientific">Yersinia intermedia</name>
    <dbReference type="NCBI Taxonomy" id="631"/>
    <lineage>
        <taxon>Bacteria</taxon>
        <taxon>Pseudomonadati</taxon>
        <taxon>Pseudomonadota</taxon>
        <taxon>Gammaproteobacteria</taxon>
        <taxon>Enterobacterales</taxon>
        <taxon>Yersiniaceae</taxon>
        <taxon>Yersinia</taxon>
    </lineage>
</organism>
<accession>A0A209A187</accession>
<dbReference type="AlphaFoldDB" id="A0A209A187"/>
<dbReference type="InterPro" id="IPR041109">
    <property type="entry name" value="HMW1C_N"/>
</dbReference>
<evidence type="ECO:0000256" key="3">
    <source>
        <dbReference type="ARBA" id="ARBA00022679"/>
    </source>
</evidence>